<name>A0A1Z4LSI7_9CYAN</name>
<dbReference type="EMBL" id="AP018227">
    <property type="protein sequence ID" value="BAY84215.1"/>
    <property type="molecule type" value="Genomic_DNA"/>
</dbReference>
<gene>
    <name evidence="1" type="ORF">NIES267_37110</name>
</gene>
<protein>
    <submittedName>
        <fullName evidence="1">Uncharacterized protein</fullName>
    </submittedName>
</protein>
<sequence>MLALSRQAITSSSVACLCLFAVSLLQFSRMQQLLSDKQTNTVEALQREISAEVVRLKFLKKIPTFGYDNLIANWIYLNFLQYFGDDEIRIKTGYGLSPQYFEVILKRDPRFVNAYLALSTSGSMYAGMPEKSVEIMNQGLKSLNPWVPKNSYYVWRYKAVDELLFLGDSQAARESFTNASQWASKHSDEESKLVATISAQTAEFLKTNRNSKYAQISAWGMVLSHGADKKTRQRAIREIEALGGKIISTPQGNQIRFPKTVDSEQ</sequence>
<evidence type="ECO:0000313" key="2">
    <source>
        <dbReference type="Proteomes" id="UP000218418"/>
    </source>
</evidence>
<dbReference type="AlphaFoldDB" id="A0A1Z4LSI7"/>
<proteinExistence type="predicted"/>
<reference evidence="1 2" key="1">
    <citation type="submission" date="2017-06" db="EMBL/GenBank/DDBJ databases">
        <title>Genome sequencing of cyanobaciteial culture collection at National Institute for Environmental Studies (NIES).</title>
        <authorList>
            <person name="Hirose Y."/>
            <person name="Shimura Y."/>
            <person name="Fujisawa T."/>
            <person name="Nakamura Y."/>
            <person name="Kawachi M."/>
        </authorList>
    </citation>
    <scope>NUCLEOTIDE SEQUENCE [LARGE SCALE GENOMIC DNA]</scope>
    <source>
        <strain evidence="1 2">NIES-267</strain>
    </source>
</reference>
<evidence type="ECO:0000313" key="1">
    <source>
        <dbReference type="EMBL" id="BAY84215.1"/>
    </source>
</evidence>
<organism evidence="1 2">
    <name type="scientific">Calothrix parasitica NIES-267</name>
    <dbReference type="NCBI Taxonomy" id="1973488"/>
    <lineage>
        <taxon>Bacteria</taxon>
        <taxon>Bacillati</taxon>
        <taxon>Cyanobacteriota</taxon>
        <taxon>Cyanophyceae</taxon>
        <taxon>Nostocales</taxon>
        <taxon>Calotrichaceae</taxon>
        <taxon>Calothrix</taxon>
    </lineage>
</organism>
<dbReference type="OrthoDB" id="480631at2"/>
<accession>A0A1Z4LSI7</accession>
<keyword evidence="2" id="KW-1185">Reference proteome</keyword>
<dbReference type="Proteomes" id="UP000218418">
    <property type="component" value="Chromosome"/>
</dbReference>